<evidence type="ECO:0000256" key="1">
    <source>
        <dbReference type="ARBA" id="ARBA00004370"/>
    </source>
</evidence>
<feature type="compositionally biased region" description="Polar residues" evidence="9">
    <location>
        <begin position="28"/>
        <end position="42"/>
    </location>
</feature>
<dbReference type="Gene3D" id="2.130.10.130">
    <property type="entry name" value="Integrin alpha, N-terminal"/>
    <property type="match status" value="1"/>
</dbReference>
<evidence type="ECO:0000313" key="11">
    <source>
        <dbReference type="Proteomes" id="UP001382935"/>
    </source>
</evidence>
<organism evidence="10 11">
    <name type="scientific">Sphingomonas kaistensis</name>
    <dbReference type="NCBI Taxonomy" id="298708"/>
    <lineage>
        <taxon>Bacteria</taxon>
        <taxon>Pseudomonadati</taxon>
        <taxon>Pseudomonadota</taxon>
        <taxon>Alphaproteobacteria</taxon>
        <taxon>Sphingomonadales</taxon>
        <taxon>Sphingomonadaceae</taxon>
        <taxon>Sphingomonas</taxon>
    </lineage>
</organism>
<dbReference type="EMBL" id="CP145607">
    <property type="protein sequence ID" value="WWM69482.1"/>
    <property type="molecule type" value="Genomic_DNA"/>
</dbReference>
<evidence type="ECO:0000256" key="7">
    <source>
        <dbReference type="ARBA" id="ARBA00023026"/>
    </source>
</evidence>
<keyword evidence="3" id="KW-0964">Secreted</keyword>
<dbReference type="RefSeq" id="WP_338501572.1">
    <property type="nucleotide sequence ID" value="NZ_CP145607.1"/>
</dbReference>
<evidence type="ECO:0000313" key="10">
    <source>
        <dbReference type="EMBL" id="WWM69482.1"/>
    </source>
</evidence>
<evidence type="ECO:0000256" key="5">
    <source>
        <dbReference type="ARBA" id="ARBA00022729"/>
    </source>
</evidence>
<dbReference type="Pfam" id="PF13517">
    <property type="entry name" value="FG-GAP_3"/>
    <property type="match status" value="2"/>
</dbReference>
<dbReference type="PRINTS" id="PR01488">
    <property type="entry name" value="RTXTOXINA"/>
</dbReference>
<evidence type="ECO:0000256" key="9">
    <source>
        <dbReference type="SAM" id="MobiDB-lite"/>
    </source>
</evidence>
<proteinExistence type="predicted"/>
<dbReference type="Proteomes" id="UP001382935">
    <property type="component" value="Chromosome"/>
</dbReference>
<sequence length="1338" mass="136590">MAYFVGTAGNDNLTGGDESDYMDGNGGNDQLSGGNGSDSIAGNQGEDILYGGEGNDDLYSGDRSPYFFLPYYDNPIVLPLVDRGAERDSLNGGSGDDRLFAGFGDNVDGGVGNDSLFISFLAATSGVNADFSQSTLSIGGGIITGIENISFVEGSNFDDFINVASPGSNGYSDRTTVFGMGGNDILLAGYYTAYLDGGDGNDIVDGRGSQYIQAVIGGAGDDVLYTNSNTFARADGGDGNDRIFAHGKIDGGAGDDYIEIQYSYYGGEVSGGSGNDEIRAATNPALIAGGSGADLIIGHIGNDRLGSADFGPYPNILADDMGLEQDTIYGVDGDDLIAGGYGDNLDGGVGQDTLRYSMGGLTQGIDFDTAIFAPGQFVTIGGGTVVNFETLAYFRATEFDDIIRVATQTGSLEVNAGAGNDLIYTGGSFAQLFGGAGNDRFVSSGTGGMVGNLLHGGDGIDEIDYSAYASGVTVTLGSPGISGSGASGDRLNTIENITGTAFADTLTGNDEANDIRGGAGNDIINGGAGNDKLYGEGGDDIINGGFGADAIWGGSGNDIINGGGGGYPLVNETIFAEDGDDLVIVEGAQDSAWVVASGGAGFDTLRVQVSGYTGPGFTRFTGFGFTGFERLDLRSGTNFEYVSNFAEIVVAPQITVNLLDSLNPAVNLAINGNLLSLFRSSLATVTGSDAAERVELGRDSVVSGAIALGGGNDDFVLSETVLGTVPARFGSVDGGAGLDTFKLAGIRGERTFDFATVTGFERLWINVEAQMPATTVTITNASGLSQIMLAPEVTLVVKNSVLANALVTPGAGVIIEAGSVIGGYGYPTDGPYDQRTDVDASTPGNTSFIINNGTITGDVKLGTGNNLYDGRGGTIGGTVYASGGNDTLLGGAGVDKLQGGFGNDLLSGGLGNDVLSGGAGADIFRGTAAEFAGDVITDFTASDRIVITNARLSDLNLTRSGDVISFTGGSLTVTGLGAGLLAFREVAGGNVEFGLIASQFLGPGNILVGNFGIGAGGWTSQNQFPRHVADVNGDGYSDIVGFGYAGVLVSFGSASGSFSTPGLMVADFGQTSGWRSDDQFHRELIDVNGDGRADIVGFGIAGTLVSLARADGTFANATFATMDFGAEQGWMTQEKFARTVGDVNGDGKADIIGFGTAGTWVALGNGNGTFQAVKFGIADFGVQQGWSSDNGFHRKVADVNDDGFDDLIGFGFAGTLVALSNGDGTFKPVKLALGNFGRDQGWSSQNDFARDVGDVNGDGRADLVGFGYAGTYVAYGRSDGSFEAPRLDVQAFGKNQGWGSDDIVHRELADINNDGTLDIVGFGVSGVVAGLNQGHWLA</sequence>
<dbReference type="Gene3D" id="2.150.10.10">
    <property type="entry name" value="Serralysin-like metalloprotease, C-terminal"/>
    <property type="match status" value="4"/>
</dbReference>
<name>A0ABZ2G0Y3_9SPHN</name>
<dbReference type="PROSITE" id="PS00330">
    <property type="entry name" value="HEMOLYSIN_CALCIUM"/>
    <property type="match status" value="6"/>
</dbReference>
<dbReference type="Pfam" id="PF00353">
    <property type="entry name" value="HemolysinCabind"/>
    <property type="match status" value="9"/>
</dbReference>
<dbReference type="InterPro" id="IPR028994">
    <property type="entry name" value="Integrin_alpha_N"/>
</dbReference>
<protein>
    <submittedName>
        <fullName evidence="10">FG-GAP-like repeat-containing protein</fullName>
    </submittedName>
</protein>
<keyword evidence="6" id="KW-0677">Repeat</keyword>
<dbReference type="InterPro" id="IPR001343">
    <property type="entry name" value="Hemolysn_Ca-bd"/>
</dbReference>
<accession>A0ABZ2G0Y3</accession>
<evidence type="ECO:0000256" key="6">
    <source>
        <dbReference type="ARBA" id="ARBA00022737"/>
    </source>
</evidence>
<dbReference type="PANTHER" id="PTHR38340">
    <property type="entry name" value="S-LAYER PROTEIN"/>
    <property type="match status" value="1"/>
</dbReference>
<keyword evidence="7" id="KW-0843">Virulence</keyword>
<dbReference type="InterPro" id="IPR003995">
    <property type="entry name" value="RTX_toxin_determinant-A"/>
</dbReference>
<evidence type="ECO:0000256" key="8">
    <source>
        <dbReference type="ARBA" id="ARBA00023136"/>
    </source>
</evidence>
<dbReference type="PANTHER" id="PTHR38340:SF1">
    <property type="entry name" value="S-LAYER PROTEIN"/>
    <property type="match status" value="1"/>
</dbReference>
<dbReference type="InterPro" id="IPR011049">
    <property type="entry name" value="Serralysin-like_metalloprot_C"/>
</dbReference>
<dbReference type="Gene3D" id="2.160.20.160">
    <property type="match status" value="1"/>
</dbReference>
<dbReference type="PRINTS" id="PR00313">
    <property type="entry name" value="CABNDNGRPT"/>
</dbReference>
<dbReference type="InterPro" id="IPR018511">
    <property type="entry name" value="Hemolysin-typ_Ca-bd_CS"/>
</dbReference>
<comment type="subcellular location">
    <subcellularLocation>
        <location evidence="1">Membrane</location>
    </subcellularLocation>
    <subcellularLocation>
        <location evidence="2">Secreted</location>
    </subcellularLocation>
</comment>
<dbReference type="SUPFAM" id="SSF51120">
    <property type="entry name" value="beta-Roll"/>
    <property type="match status" value="5"/>
</dbReference>
<gene>
    <name evidence="10" type="ORF">V6R86_01910</name>
</gene>
<evidence type="ECO:0000256" key="3">
    <source>
        <dbReference type="ARBA" id="ARBA00022525"/>
    </source>
</evidence>
<keyword evidence="4" id="KW-0800">Toxin</keyword>
<dbReference type="InterPro" id="IPR050557">
    <property type="entry name" value="RTX_toxin/Mannuronan_C5-epim"/>
</dbReference>
<keyword evidence="11" id="KW-1185">Reference proteome</keyword>
<dbReference type="SUPFAM" id="SSF69318">
    <property type="entry name" value="Integrin alpha N-terminal domain"/>
    <property type="match status" value="1"/>
</dbReference>
<dbReference type="InterPro" id="IPR013517">
    <property type="entry name" value="FG-GAP"/>
</dbReference>
<reference evidence="10 11" key="1">
    <citation type="submission" date="2024-02" db="EMBL/GenBank/DDBJ databases">
        <title>Full genome sequence of Sphingomonas kaistensis.</title>
        <authorList>
            <person name="Poletto B.L."/>
            <person name="Silva G."/>
            <person name="Galante D."/>
            <person name="Campos K.R."/>
            <person name="Santos M.B.N."/>
            <person name="Sacchi C.T."/>
        </authorList>
    </citation>
    <scope>NUCLEOTIDE SEQUENCE [LARGE SCALE GENOMIC DNA]</scope>
    <source>
        <strain evidence="10 11">MA4R</strain>
    </source>
</reference>
<feature type="region of interest" description="Disordered" evidence="9">
    <location>
        <begin position="14"/>
        <end position="47"/>
    </location>
</feature>
<keyword evidence="5" id="KW-0732">Signal</keyword>
<evidence type="ECO:0000256" key="2">
    <source>
        <dbReference type="ARBA" id="ARBA00004613"/>
    </source>
</evidence>
<keyword evidence="8" id="KW-0472">Membrane</keyword>
<evidence type="ECO:0000256" key="4">
    <source>
        <dbReference type="ARBA" id="ARBA00022656"/>
    </source>
</evidence>